<keyword evidence="7" id="KW-1185">Reference proteome</keyword>
<comment type="subcellular location">
    <subcellularLocation>
        <location evidence="1">Endoplasmic reticulum</location>
    </subcellularLocation>
    <subcellularLocation>
        <location evidence="2">Membrane</location>
    </subcellularLocation>
</comment>
<protein>
    <submittedName>
        <fullName evidence="6">Alpha/beta fold hydrolase</fullName>
    </submittedName>
</protein>
<accession>A0ABV9B3P0</accession>
<evidence type="ECO:0000256" key="2">
    <source>
        <dbReference type="ARBA" id="ARBA00004370"/>
    </source>
</evidence>
<keyword evidence="6" id="KW-0378">Hydrolase</keyword>
<keyword evidence="3" id="KW-0256">Endoplasmic reticulum</keyword>
<gene>
    <name evidence="6" type="ORF">ACFPIH_45995</name>
</gene>
<evidence type="ECO:0000256" key="5">
    <source>
        <dbReference type="SAM" id="MobiDB-lite"/>
    </source>
</evidence>
<evidence type="ECO:0000256" key="4">
    <source>
        <dbReference type="ARBA" id="ARBA00023136"/>
    </source>
</evidence>
<dbReference type="GO" id="GO:0016787">
    <property type="term" value="F:hydrolase activity"/>
    <property type="evidence" value="ECO:0007669"/>
    <property type="project" value="UniProtKB-KW"/>
</dbReference>
<reference evidence="7" key="1">
    <citation type="journal article" date="2019" name="Int. J. Syst. Evol. Microbiol.">
        <title>The Global Catalogue of Microorganisms (GCM) 10K type strain sequencing project: providing services to taxonomists for standard genome sequencing and annotation.</title>
        <authorList>
            <consortium name="The Broad Institute Genomics Platform"/>
            <consortium name="The Broad Institute Genome Sequencing Center for Infectious Disease"/>
            <person name="Wu L."/>
            <person name="Ma J."/>
        </authorList>
    </citation>
    <scope>NUCLEOTIDE SEQUENCE [LARGE SCALE GENOMIC DNA]</scope>
    <source>
        <strain evidence="7">CGMCC 4.7177</strain>
    </source>
</reference>
<sequence>MSEGTTRLGVVFIHGLFSSEATWDPFAQLLESDEELAASIMVRRFGYASPKFRSLRPDRRTPDYNDLAERLKAFLFYEASEHDRLVLVAHSQGGLIVQRYLARMISEGRGQELAKIRSVLLFACPNDGSDFLLSLRSVWLSKHPQVRALKPLDPGVKDAQRTVLNKIVQAAPGTAEPSSCHIPFWVFGGLQDNIVVRASAEGVFPNVSMLPGDHSTVIQPASHQAPAYLALRKHLRDAQQHEEPVAPTTMAPVPAPAEPPPAPWGDSAKAARILDVLPPYADWLKTLRTQDFFVVSGRINRLFHEAADAFKIDRLEFIDAELRGAATACRSTVMELSEAMIDLLFADRIDTQAAEKLPVEEQEDAWTFVLREHQRGKDELRLHTLRDAFFEAYDTLLRLLNERLFVPEQTVTTTSSSTPATVADPRAVPDAADQQLRVGQGLARHERELSAAYGQLRTAGLGAPTSEAYLSGATAVQHFAAAAGSGPGWVLSLRKGRAVAVSEPLWAALEDAGRPSGDGDPLAAVGYPTTAGTDPKVLDPDVPRVALDGGNWGPGLLVFTDHGWRWEPQVALDFNQTRSATNWTATQPAPQLRIRAVVTLPWDTAPDSVTTTHRRDLTGQLPFSPLAGAVTTLSLRRAADLPAAHWILGPHRNALDSLSYSADIAAPDGQPALTAAVMASLPGAKQPTVTCAEFLIQNSAAWAALLPTGTSTNLALEEVESLLLAAWETAADLLPAATCDVATMRWASAPTVELRLSTEGPHDQPRAHLGALIDLSELGPTDRSSLPEMAVTITVSPMLERTERQQLLQRALVYMLQGFGFVEADDRLFT</sequence>
<dbReference type="EMBL" id="JBHSFK010000046">
    <property type="protein sequence ID" value="MFC4506722.1"/>
    <property type="molecule type" value="Genomic_DNA"/>
</dbReference>
<dbReference type="InterPro" id="IPR029058">
    <property type="entry name" value="AB_hydrolase_fold"/>
</dbReference>
<dbReference type="Proteomes" id="UP001595839">
    <property type="component" value="Unassembled WGS sequence"/>
</dbReference>
<dbReference type="Gene3D" id="3.40.50.1820">
    <property type="entry name" value="alpha/beta hydrolase"/>
    <property type="match status" value="1"/>
</dbReference>
<feature type="compositionally biased region" description="Pro residues" evidence="5">
    <location>
        <begin position="253"/>
        <end position="263"/>
    </location>
</feature>
<comment type="caution">
    <text evidence="6">The sequence shown here is derived from an EMBL/GenBank/DDBJ whole genome shotgun (WGS) entry which is preliminary data.</text>
</comment>
<keyword evidence="4" id="KW-0472">Membrane</keyword>
<dbReference type="PANTHER" id="PTHR48182">
    <property type="entry name" value="PROTEIN SERAC1"/>
    <property type="match status" value="1"/>
</dbReference>
<evidence type="ECO:0000256" key="1">
    <source>
        <dbReference type="ARBA" id="ARBA00004240"/>
    </source>
</evidence>
<organism evidence="6 7">
    <name type="scientific">Streptomyces vulcanius</name>
    <dbReference type="NCBI Taxonomy" id="1441876"/>
    <lineage>
        <taxon>Bacteria</taxon>
        <taxon>Bacillati</taxon>
        <taxon>Actinomycetota</taxon>
        <taxon>Actinomycetes</taxon>
        <taxon>Kitasatosporales</taxon>
        <taxon>Streptomycetaceae</taxon>
        <taxon>Streptomyces</taxon>
    </lineage>
</organism>
<dbReference type="RefSeq" id="WP_381185024.1">
    <property type="nucleotide sequence ID" value="NZ_JBHSFK010000046.1"/>
</dbReference>
<evidence type="ECO:0000313" key="7">
    <source>
        <dbReference type="Proteomes" id="UP001595839"/>
    </source>
</evidence>
<proteinExistence type="predicted"/>
<feature type="region of interest" description="Disordered" evidence="5">
    <location>
        <begin position="239"/>
        <end position="263"/>
    </location>
</feature>
<dbReference type="InterPro" id="IPR052374">
    <property type="entry name" value="SERAC1"/>
</dbReference>
<name>A0ABV9B3P0_9ACTN</name>
<dbReference type="SUPFAM" id="SSF53474">
    <property type="entry name" value="alpha/beta-Hydrolases"/>
    <property type="match status" value="1"/>
</dbReference>
<evidence type="ECO:0000313" key="6">
    <source>
        <dbReference type="EMBL" id="MFC4506722.1"/>
    </source>
</evidence>
<evidence type="ECO:0000256" key="3">
    <source>
        <dbReference type="ARBA" id="ARBA00022824"/>
    </source>
</evidence>
<dbReference type="PANTHER" id="PTHR48182:SF2">
    <property type="entry name" value="PROTEIN SERAC1"/>
    <property type="match status" value="1"/>
</dbReference>